<dbReference type="CDD" id="cd01392">
    <property type="entry name" value="HTH_LacI"/>
    <property type="match status" value="1"/>
</dbReference>
<dbReference type="EMBL" id="BMPT01000017">
    <property type="protein sequence ID" value="GGM37650.1"/>
    <property type="molecule type" value="Genomic_DNA"/>
</dbReference>
<dbReference type="Proteomes" id="UP000655589">
    <property type="component" value="Unassembled WGS sequence"/>
</dbReference>
<dbReference type="Pfam" id="PF13377">
    <property type="entry name" value="Peripla_BP_3"/>
    <property type="match status" value="1"/>
</dbReference>
<organism evidence="5 6">
    <name type="scientific">Promicromonospora citrea</name>
    <dbReference type="NCBI Taxonomy" id="43677"/>
    <lineage>
        <taxon>Bacteria</taxon>
        <taxon>Bacillati</taxon>
        <taxon>Actinomycetota</taxon>
        <taxon>Actinomycetes</taxon>
        <taxon>Micrococcales</taxon>
        <taxon>Promicromonosporaceae</taxon>
        <taxon>Promicromonospora</taxon>
    </lineage>
</organism>
<protein>
    <submittedName>
        <fullName evidence="5">LacI family transcriptional regulator</fullName>
    </submittedName>
</protein>
<proteinExistence type="predicted"/>
<name>A0A8H9GMT2_9MICO</name>
<keyword evidence="2" id="KW-0238">DNA-binding</keyword>
<evidence type="ECO:0000259" key="4">
    <source>
        <dbReference type="PROSITE" id="PS50932"/>
    </source>
</evidence>
<dbReference type="Gene3D" id="3.40.50.2300">
    <property type="match status" value="2"/>
</dbReference>
<comment type="caution">
    <text evidence="5">The sequence shown here is derived from an EMBL/GenBank/DDBJ whole genome shotgun (WGS) entry which is preliminary data.</text>
</comment>
<sequence length="345" mass="36579">MGRPTIDDVARAAGVTKATVSHAYSGKRPISATTKARIFAAAERLDWVPSSRARALAARRANAVGVVLSRDPAILASDAFFPAFISGVESVLAGHEIALVLQMVTGRTAEERAYRAMASGRADGVIVLDLHRVDWRVPYLRDLRLPAVLLGAYDAENPFSTVRTDDATPVRELVAHLRALGHTRIAHVSGPLDYVHSHARAAAYVESVGGDELLREGDFTAGSGRALTAELLGLPDRPTAVLYANDTMAIAGYSYARSRGLEVPADLAVAGFDDDHLSAHLSPALTSVSSDPFRRGKVAAERLLADLAGEPAESVTVDCTVLRLRASTAGPAPEAHPTPLEEELS</sequence>
<feature type="domain" description="HTH lacI-type" evidence="4">
    <location>
        <begin position="4"/>
        <end position="58"/>
    </location>
</feature>
<dbReference type="RefSeq" id="WP_171106844.1">
    <property type="nucleotide sequence ID" value="NZ_BMPT01000017.1"/>
</dbReference>
<reference evidence="5" key="1">
    <citation type="journal article" date="2014" name="Int. J. Syst. Evol. Microbiol.">
        <title>Complete genome sequence of Corynebacterium casei LMG S-19264T (=DSM 44701T), isolated from a smear-ripened cheese.</title>
        <authorList>
            <consortium name="US DOE Joint Genome Institute (JGI-PGF)"/>
            <person name="Walter F."/>
            <person name="Albersmeier A."/>
            <person name="Kalinowski J."/>
            <person name="Ruckert C."/>
        </authorList>
    </citation>
    <scope>NUCLEOTIDE SEQUENCE</scope>
    <source>
        <strain evidence="5">JCM 3051</strain>
    </source>
</reference>
<dbReference type="PANTHER" id="PTHR30146:SF155">
    <property type="entry name" value="ALANINE RACEMASE"/>
    <property type="match status" value="1"/>
</dbReference>
<dbReference type="SUPFAM" id="SSF53822">
    <property type="entry name" value="Periplasmic binding protein-like I"/>
    <property type="match status" value="1"/>
</dbReference>
<evidence type="ECO:0000256" key="3">
    <source>
        <dbReference type="ARBA" id="ARBA00023163"/>
    </source>
</evidence>
<keyword evidence="1" id="KW-0805">Transcription regulation</keyword>
<dbReference type="InterPro" id="IPR010982">
    <property type="entry name" value="Lambda_DNA-bd_dom_sf"/>
</dbReference>
<dbReference type="CDD" id="cd06267">
    <property type="entry name" value="PBP1_LacI_sugar_binding-like"/>
    <property type="match status" value="1"/>
</dbReference>
<gene>
    <name evidence="5" type="ORF">GCM10010102_36590</name>
</gene>
<dbReference type="GO" id="GO:0000976">
    <property type="term" value="F:transcription cis-regulatory region binding"/>
    <property type="evidence" value="ECO:0007669"/>
    <property type="project" value="TreeGrafter"/>
</dbReference>
<dbReference type="InterPro" id="IPR000843">
    <property type="entry name" value="HTH_LacI"/>
</dbReference>
<dbReference type="SMART" id="SM00354">
    <property type="entry name" value="HTH_LACI"/>
    <property type="match status" value="1"/>
</dbReference>
<dbReference type="Pfam" id="PF00356">
    <property type="entry name" value="LacI"/>
    <property type="match status" value="1"/>
</dbReference>
<dbReference type="InterPro" id="IPR028082">
    <property type="entry name" value="Peripla_BP_I"/>
</dbReference>
<evidence type="ECO:0000313" key="6">
    <source>
        <dbReference type="Proteomes" id="UP000655589"/>
    </source>
</evidence>
<evidence type="ECO:0000256" key="1">
    <source>
        <dbReference type="ARBA" id="ARBA00023015"/>
    </source>
</evidence>
<accession>A0A8H9GMT2</accession>
<evidence type="ECO:0000313" key="5">
    <source>
        <dbReference type="EMBL" id="GGM37650.1"/>
    </source>
</evidence>
<evidence type="ECO:0000256" key="2">
    <source>
        <dbReference type="ARBA" id="ARBA00023125"/>
    </source>
</evidence>
<keyword evidence="6" id="KW-1185">Reference proteome</keyword>
<dbReference type="PANTHER" id="PTHR30146">
    <property type="entry name" value="LACI-RELATED TRANSCRIPTIONAL REPRESSOR"/>
    <property type="match status" value="1"/>
</dbReference>
<dbReference type="PROSITE" id="PS50932">
    <property type="entry name" value="HTH_LACI_2"/>
    <property type="match status" value="1"/>
</dbReference>
<dbReference type="InterPro" id="IPR046335">
    <property type="entry name" value="LacI/GalR-like_sensor"/>
</dbReference>
<reference evidence="5" key="2">
    <citation type="submission" date="2020-09" db="EMBL/GenBank/DDBJ databases">
        <authorList>
            <person name="Sun Q."/>
            <person name="Ohkuma M."/>
        </authorList>
    </citation>
    <scope>NUCLEOTIDE SEQUENCE</scope>
    <source>
        <strain evidence="5">JCM 3051</strain>
    </source>
</reference>
<dbReference type="SUPFAM" id="SSF47413">
    <property type="entry name" value="lambda repressor-like DNA-binding domains"/>
    <property type="match status" value="1"/>
</dbReference>
<dbReference type="AlphaFoldDB" id="A0A8H9GMT2"/>
<dbReference type="Gene3D" id="1.10.260.40">
    <property type="entry name" value="lambda repressor-like DNA-binding domains"/>
    <property type="match status" value="1"/>
</dbReference>
<dbReference type="GO" id="GO:0003700">
    <property type="term" value="F:DNA-binding transcription factor activity"/>
    <property type="evidence" value="ECO:0007669"/>
    <property type="project" value="TreeGrafter"/>
</dbReference>
<keyword evidence="3" id="KW-0804">Transcription</keyword>